<dbReference type="InterPro" id="IPR019396">
    <property type="entry name" value="TM_Fragile-X-F-assoc"/>
</dbReference>
<feature type="transmembrane region" description="Helical" evidence="3">
    <location>
        <begin position="88"/>
        <end position="108"/>
    </location>
</feature>
<keyword evidence="2" id="KW-0863">Zinc-finger</keyword>
<keyword evidence="3" id="KW-0812">Transmembrane</keyword>
<dbReference type="InterPro" id="IPR013083">
    <property type="entry name" value="Znf_RING/FYVE/PHD"/>
</dbReference>
<dbReference type="Pfam" id="PF10269">
    <property type="entry name" value="Tmemb_185A"/>
    <property type="match status" value="1"/>
</dbReference>
<evidence type="ECO:0000256" key="1">
    <source>
        <dbReference type="ARBA" id="ARBA00022946"/>
    </source>
</evidence>
<keyword evidence="3" id="KW-1133">Transmembrane helix</keyword>
<dbReference type="GO" id="GO:0008270">
    <property type="term" value="F:zinc ion binding"/>
    <property type="evidence" value="ECO:0007669"/>
    <property type="project" value="UniProtKB-KW"/>
</dbReference>
<dbReference type="SUPFAM" id="SSF57850">
    <property type="entry name" value="RING/U-box"/>
    <property type="match status" value="1"/>
</dbReference>
<evidence type="ECO:0000256" key="3">
    <source>
        <dbReference type="SAM" id="Phobius"/>
    </source>
</evidence>
<gene>
    <name evidence="5" type="ORF">RJ641_009544</name>
</gene>
<evidence type="ECO:0000313" key="5">
    <source>
        <dbReference type="EMBL" id="KAK6925218.1"/>
    </source>
</evidence>
<dbReference type="InterPro" id="IPR001841">
    <property type="entry name" value="Znf_RING"/>
</dbReference>
<dbReference type="Proteomes" id="UP001370490">
    <property type="component" value="Unassembled WGS sequence"/>
</dbReference>
<feature type="transmembrane region" description="Helical" evidence="3">
    <location>
        <begin position="61"/>
        <end position="81"/>
    </location>
</feature>
<keyword evidence="6" id="KW-1185">Reference proteome</keyword>
<evidence type="ECO:0000259" key="4">
    <source>
        <dbReference type="PROSITE" id="PS50089"/>
    </source>
</evidence>
<dbReference type="FunFam" id="3.30.40.10:FF:000148">
    <property type="entry name" value="Kinesin-like protein KIN-7D, mitochondrial"/>
    <property type="match status" value="1"/>
</dbReference>
<dbReference type="Gene3D" id="3.30.40.10">
    <property type="entry name" value="Zinc/RING finger domain, C3HC4 (zinc finger)"/>
    <property type="match status" value="1"/>
</dbReference>
<sequence>MVELGEKDKIVISGRRRASGDDEIEGGGRERERLVCFGIGDWVGLMVDRKAMSWRRVGKSLQALGAHSLLFTFTLLLVLKLDHSLSCSWWVIFFPLWLFHVVVARGRFSLPAPSVPHDHHWAPCHAVVATPLLVAFELLLCIHLESPNAVNLKIVFLPLLTFEATILIDNFRMCRSLMPGDEEGMGDEAIWEALPHFWVAMSMVFFIAATLFTLLKLSGDVSALGWWDLFINFGIAECFAFLVCTKWSNPVIHRSSRTREASSSSNSIRYLDWNSGLVANVEEDHQDRTCGLQDIGGHIMKIPIIGFQVLLCMRLEGTPAGAKNIPLPVLFSPLLLLQSVGVLFALSRLVEKIVLLLRSEAGTGRYFAVSSRAHDCFAFFHKGSRLLGWWSIDEGSQEEKARLFHEGASGKKQVYNLLPCQLEVDKSLEPRKAYKHRIPTSYVEKDDLRKKAWLDHQPDQILGRSDQILPHGSLSHLCYNTFCGYPPDIVKKMPKKELTEEVWRLQAALGEQAEITKYSRQEYERLQNEKVLCRICFEKEICVVLLPCRHRILCSGCCEKCKKCPICRVLIEERLPVYDV</sequence>
<name>A0AAN8Z996_9MAGN</name>
<accession>A0AAN8Z996</accession>
<dbReference type="PANTHER" id="PTHR46859:SF3">
    <property type="entry name" value="RING-TYPE DOMAIN-CONTAINING PROTEIN"/>
    <property type="match status" value="1"/>
</dbReference>
<keyword evidence="2" id="KW-0479">Metal-binding</keyword>
<feature type="domain" description="RING-type" evidence="4">
    <location>
        <begin position="533"/>
        <end position="568"/>
    </location>
</feature>
<feature type="transmembrane region" description="Helical" evidence="3">
    <location>
        <begin position="154"/>
        <end position="173"/>
    </location>
</feature>
<dbReference type="Pfam" id="PF13920">
    <property type="entry name" value="zf-C3HC4_3"/>
    <property type="match status" value="1"/>
</dbReference>
<keyword evidence="1" id="KW-0809">Transit peptide</keyword>
<proteinExistence type="predicted"/>
<feature type="transmembrane region" description="Helical" evidence="3">
    <location>
        <begin position="120"/>
        <end position="142"/>
    </location>
</feature>
<keyword evidence="2" id="KW-0862">Zinc</keyword>
<keyword evidence="3" id="KW-0472">Membrane</keyword>
<feature type="transmembrane region" description="Helical" evidence="3">
    <location>
        <begin position="193"/>
        <end position="215"/>
    </location>
</feature>
<protein>
    <recommendedName>
        <fullName evidence="4">RING-type domain-containing protein</fullName>
    </recommendedName>
</protein>
<evidence type="ECO:0000256" key="2">
    <source>
        <dbReference type="PROSITE-ProRule" id="PRU00175"/>
    </source>
</evidence>
<dbReference type="PANTHER" id="PTHR46859">
    <property type="entry name" value="TRANSMEMBRANE FRAGILE-X-F-ASSOCIATED PROTEIN"/>
    <property type="match status" value="1"/>
</dbReference>
<organism evidence="5 6">
    <name type="scientific">Dillenia turbinata</name>
    <dbReference type="NCBI Taxonomy" id="194707"/>
    <lineage>
        <taxon>Eukaryota</taxon>
        <taxon>Viridiplantae</taxon>
        <taxon>Streptophyta</taxon>
        <taxon>Embryophyta</taxon>
        <taxon>Tracheophyta</taxon>
        <taxon>Spermatophyta</taxon>
        <taxon>Magnoliopsida</taxon>
        <taxon>eudicotyledons</taxon>
        <taxon>Gunneridae</taxon>
        <taxon>Pentapetalae</taxon>
        <taxon>Dilleniales</taxon>
        <taxon>Dilleniaceae</taxon>
        <taxon>Dillenia</taxon>
    </lineage>
</organism>
<reference evidence="5 6" key="1">
    <citation type="submission" date="2023-12" db="EMBL/GenBank/DDBJ databases">
        <title>A high-quality genome assembly for Dillenia turbinata (Dilleniales).</title>
        <authorList>
            <person name="Chanderbali A."/>
        </authorList>
    </citation>
    <scope>NUCLEOTIDE SEQUENCE [LARGE SCALE GENOMIC DNA]</scope>
    <source>
        <strain evidence="5">LSX21</strain>
        <tissue evidence="5">Leaf</tissue>
    </source>
</reference>
<dbReference type="PROSITE" id="PS50089">
    <property type="entry name" value="ZF_RING_2"/>
    <property type="match status" value="1"/>
</dbReference>
<feature type="transmembrane region" description="Helical" evidence="3">
    <location>
        <begin position="227"/>
        <end position="248"/>
    </location>
</feature>
<dbReference type="AlphaFoldDB" id="A0AAN8Z996"/>
<evidence type="ECO:0000313" key="6">
    <source>
        <dbReference type="Proteomes" id="UP001370490"/>
    </source>
</evidence>
<comment type="caution">
    <text evidence="5">The sequence shown here is derived from an EMBL/GenBank/DDBJ whole genome shotgun (WGS) entry which is preliminary data.</text>
</comment>
<dbReference type="EMBL" id="JBAMMX010000016">
    <property type="protein sequence ID" value="KAK6925218.1"/>
    <property type="molecule type" value="Genomic_DNA"/>
</dbReference>